<reference evidence="1 2" key="1">
    <citation type="submission" date="2021-06" db="EMBL/GenBank/DDBJ databases">
        <title>Complete genome sequence of the secondary alcohol utilizing methanogen Methanospirillum hungatei strain GP1.</title>
        <authorList>
            <person name="Day L.A."/>
            <person name="Costa K.C."/>
        </authorList>
    </citation>
    <scope>NUCLEOTIDE SEQUENCE [LARGE SCALE GENOMIC DNA]</scope>
    <source>
        <strain evidence="1 2">GP1</strain>
    </source>
</reference>
<sequence>MKCAICKRGICEPGTITVTLERGPTTVVIRQVPAMVCNTCGEEYLNEEITDTVLSIAEHDVESGVQVDIREYRAACASI</sequence>
<accession>A0A8F5ZG88</accession>
<dbReference type="CDD" id="cd12870">
    <property type="entry name" value="MqsA"/>
    <property type="match status" value="1"/>
</dbReference>
<evidence type="ECO:0000313" key="2">
    <source>
        <dbReference type="Proteomes" id="UP000694228"/>
    </source>
</evidence>
<gene>
    <name evidence="1" type="ORF">KSK55_12945</name>
</gene>
<dbReference type="EMBL" id="CP077107">
    <property type="protein sequence ID" value="QXO94229.1"/>
    <property type="molecule type" value="Genomic_DNA"/>
</dbReference>
<dbReference type="InterPro" id="IPR022453">
    <property type="entry name" value="Znf_MqsA-type"/>
</dbReference>
<dbReference type="Proteomes" id="UP000694228">
    <property type="component" value="Chromosome"/>
</dbReference>
<organism evidence="1 2">
    <name type="scientific">Methanospirillum hungatei</name>
    <dbReference type="NCBI Taxonomy" id="2203"/>
    <lineage>
        <taxon>Archaea</taxon>
        <taxon>Methanobacteriati</taxon>
        <taxon>Methanobacteriota</taxon>
        <taxon>Stenosarchaea group</taxon>
        <taxon>Methanomicrobia</taxon>
        <taxon>Methanomicrobiales</taxon>
        <taxon>Methanospirillaceae</taxon>
        <taxon>Methanospirillum</taxon>
    </lineage>
</organism>
<name>A0A8F5ZG88_METHU</name>
<dbReference type="AlphaFoldDB" id="A0A8F5ZG88"/>
<protein>
    <submittedName>
        <fullName evidence="1">Type II toxin-antitoxin system MqsA family antitoxin</fullName>
    </submittedName>
</protein>
<dbReference type="NCBIfam" id="TIGR03831">
    <property type="entry name" value="YgiT_finger"/>
    <property type="match status" value="1"/>
</dbReference>
<proteinExistence type="predicted"/>
<evidence type="ECO:0000313" key="1">
    <source>
        <dbReference type="EMBL" id="QXO94229.1"/>
    </source>
</evidence>
<dbReference type="OrthoDB" id="114811at2157"/>